<dbReference type="InterPro" id="IPR045269">
    <property type="entry name" value="Atg1-like"/>
</dbReference>
<dbReference type="PANTHER" id="PTHR24348">
    <property type="entry name" value="SERINE/THREONINE-PROTEIN KINASE UNC-51-RELATED"/>
    <property type="match status" value="1"/>
</dbReference>
<evidence type="ECO:0000256" key="3">
    <source>
        <dbReference type="ARBA" id="ARBA00022777"/>
    </source>
</evidence>
<keyword evidence="1 9" id="KW-0808">Transferase</keyword>
<reference evidence="10" key="2">
    <citation type="journal article" date="2016" name="Genome Announc.">
        <title>Draft Genome Sequences of Two Novel Amoeba-Resistant Intranuclear Bacteria, 'Candidatus Berkiella cookevillensis' and 'Candidatus Berkiella aquae'.</title>
        <authorList>
            <person name="Mehari Y.T."/>
            <person name="Arivett B.A."/>
            <person name="Farone A.L."/>
            <person name="Gunderson J.H."/>
            <person name="Farone M.B."/>
        </authorList>
    </citation>
    <scope>NUCLEOTIDE SEQUENCE</scope>
    <source>
        <strain evidence="10">HT99</strain>
    </source>
</reference>
<dbReference type="GO" id="GO:0016020">
    <property type="term" value="C:membrane"/>
    <property type="evidence" value="ECO:0007669"/>
    <property type="project" value="TreeGrafter"/>
</dbReference>
<dbReference type="SMART" id="SM00220">
    <property type="entry name" value="S_TKc"/>
    <property type="match status" value="1"/>
</dbReference>
<evidence type="ECO:0000256" key="1">
    <source>
        <dbReference type="ARBA" id="ARBA00022679"/>
    </source>
</evidence>
<dbReference type="InterPro" id="IPR000719">
    <property type="entry name" value="Prot_kinase_dom"/>
</dbReference>
<gene>
    <name evidence="9" type="primary">pknA</name>
    <name evidence="10" type="ORF">HT99x_000300</name>
    <name evidence="9" type="ORF">HT99x_02796</name>
</gene>
<evidence type="ECO:0000313" key="9">
    <source>
        <dbReference type="EMBL" id="KRG19422.1"/>
    </source>
</evidence>
<evidence type="ECO:0000256" key="7">
    <source>
        <dbReference type="SAM" id="MobiDB-lite"/>
    </source>
</evidence>
<reference evidence="9" key="1">
    <citation type="submission" date="2015-09" db="EMBL/GenBank/DDBJ databases">
        <title>Draft Genome Sequences of Two Novel Amoeba-resistant Intranuclear Bacteria, Candidatus Berkiella cookevillensis and Candidatus Berkiella aquae.</title>
        <authorList>
            <person name="Mehari Y.T."/>
            <person name="Arivett B.A."/>
            <person name="Farone A.L."/>
            <person name="Gunderson J.H."/>
            <person name="Farone M.B."/>
        </authorList>
    </citation>
    <scope>NUCLEOTIDE SEQUENCE [LARGE SCALE GENOMIC DNA]</scope>
    <source>
        <strain evidence="9">HT99</strain>
    </source>
</reference>
<keyword evidence="4 5" id="KW-0067">ATP-binding</keyword>
<sequence length="515" mass="58328">MARVHPKIAHKEAQKVINNESLLSDADRELVEEVRKQISDFQKTVTPTLEDLNATQQESLEIGQQLQNANFILSAVSEQRSDLADDYKPVDAVLTTIEEYIESGDLNLGNNVKTINDLIRYFGLTADNLNSNHNKLQLVERLTTLETEKQTQYEKIQEKHDQLEETSRELEEKINTYHEQLAQLETTLGVKCDVNNKFELTKISKGAKGPEFSVIFANTENGTKPFILYRGKEYEGKVRQLGAGGFGKVKLGQDYETNELVAIKVQIASNLPESVLAKEKAMLQQVGHLKGDLLRTTNQKDYIVQELHYGKELESIIKGGELSDLEALVLLNQAAAELQILHDKDLIHRDIKLENFIWDSEMSKCVLIDLAFIEKVDGDEVLRMRDEAGSQSYLSPEALEGNYSKRSDIFALGTMMNEILENHPNIHALLKDEINSLTNPNVNERAKSLHNVINKINVVHQELTKPTVASTNRPAPITTQLHESKSREKQERQNEQETKPKHDVAISRHPSNNKR</sequence>
<evidence type="ECO:0000256" key="4">
    <source>
        <dbReference type="ARBA" id="ARBA00022840"/>
    </source>
</evidence>
<dbReference type="GO" id="GO:0000407">
    <property type="term" value="C:phagophore assembly site"/>
    <property type="evidence" value="ECO:0007669"/>
    <property type="project" value="TreeGrafter"/>
</dbReference>
<dbReference type="Pfam" id="PF00069">
    <property type="entry name" value="Pkinase"/>
    <property type="match status" value="1"/>
</dbReference>
<feature type="domain" description="Protein kinase" evidence="8">
    <location>
        <begin position="235"/>
        <end position="505"/>
    </location>
</feature>
<feature type="compositionally biased region" description="Polar residues" evidence="7">
    <location>
        <begin position="467"/>
        <end position="481"/>
    </location>
</feature>
<evidence type="ECO:0000256" key="6">
    <source>
        <dbReference type="SAM" id="Coils"/>
    </source>
</evidence>
<evidence type="ECO:0000259" key="8">
    <source>
        <dbReference type="PROSITE" id="PS50011"/>
    </source>
</evidence>
<dbReference type="EC" id="2.7.11.1" evidence="9"/>
<dbReference type="EMBL" id="LKAJ01000016">
    <property type="protein sequence ID" value="KRG19422.1"/>
    <property type="molecule type" value="Genomic_DNA"/>
</dbReference>
<dbReference type="GO" id="GO:0005829">
    <property type="term" value="C:cytosol"/>
    <property type="evidence" value="ECO:0007669"/>
    <property type="project" value="TreeGrafter"/>
</dbReference>
<evidence type="ECO:0000313" key="11">
    <source>
        <dbReference type="Proteomes" id="UP000051497"/>
    </source>
</evidence>
<protein>
    <submittedName>
        <fullName evidence="9 10">Protein kinase</fullName>
        <ecNumber evidence="9">2.7.11.1</ecNumber>
    </submittedName>
</protein>
<feature type="coiled-coil region" evidence="6">
    <location>
        <begin position="146"/>
        <end position="187"/>
    </location>
</feature>
<accession>A0A0Q9YRK3</accession>
<evidence type="ECO:0000256" key="5">
    <source>
        <dbReference type="PROSITE-ProRule" id="PRU10141"/>
    </source>
</evidence>
<feature type="region of interest" description="Disordered" evidence="7">
    <location>
        <begin position="464"/>
        <end position="515"/>
    </location>
</feature>
<evidence type="ECO:0000256" key="2">
    <source>
        <dbReference type="ARBA" id="ARBA00022741"/>
    </source>
</evidence>
<proteinExistence type="predicted"/>
<comment type="caution">
    <text evidence="9">The sequence shown here is derived from an EMBL/GenBank/DDBJ whole genome shotgun (WGS) entry which is preliminary data.</text>
</comment>
<dbReference type="PANTHER" id="PTHR24348:SF22">
    <property type="entry name" value="NON-SPECIFIC SERINE_THREONINE PROTEIN KINASE"/>
    <property type="match status" value="1"/>
</dbReference>
<dbReference type="PROSITE" id="PS50011">
    <property type="entry name" value="PROTEIN_KINASE_DOM"/>
    <property type="match status" value="1"/>
</dbReference>
<dbReference type="Gene3D" id="1.20.58.60">
    <property type="match status" value="1"/>
</dbReference>
<name>A0A0Q9YRK3_9GAMM</name>
<dbReference type="STRING" id="295108.HT99x_02796"/>
<keyword evidence="11" id="KW-1185">Reference proteome</keyword>
<evidence type="ECO:0000313" key="10">
    <source>
        <dbReference type="EMBL" id="MCS5709858.1"/>
    </source>
</evidence>
<keyword evidence="3 9" id="KW-0418">Kinase</keyword>
<dbReference type="PROSITE" id="PS00107">
    <property type="entry name" value="PROTEIN_KINASE_ATP"/>
    <property type="match status" value="1"/>
</dbReference>
<keyword evidence="2 5" id="KW-0547">Nucleotide-binding</keyword>
<dbReference type="Proteomes" id="UP000051497">
    <property type="component" value="Unassembled WGS sequence"/>
</dbReference>
<dbReference type="OrthoDB" id="5633255at2"/>
<dbReference type="SUPFAM" id="SSF56112">
    <property type="entry name" value="Protein kinase-like (PK-like)"/>
    <property type="match status" value="1"/>
</dbReference>
<organism evidence="9">
    <name type="scientific">Candidatus Berkiella aquae</name>
    <dbReference type="NCBI Taxonomy" id="295108"/>
    <lineage>
        <taxon>Bacteria</taxon>
        <taxon>Pseudomonadati</taxon>
        <taxon>Pseudomonadota</taxon>
        <taxon>Gammaproteobacteria</taxon>
        <taxon>Candidatus Berkiellales</taxon>
        <taxon>Candidatus Berkiellaceae</taxon>
        <taxon>Candidatus Berkiella</taxon>
    </lineage>
</organism>
<dbReference type="EMBL" id="LKAJ02000001">
    <property type="protein sequence ID" value="MCS5709858.1"/>
    <property type="molecule type" value="Genomic_DNA"/>
</dbReference>
<dbReference type="AlphaFoldDB" id="A0A0Q9YRK3"/>
<dbReference type="RefSeq" id="WP_075067395.1">
    <property type="nucleotide sequence ID" value="NZ_LKAJ02000001.1"/>
</dbReference>
<dbReference type="GO" id="GO:0005524">
    <property type="term" value="F:ATP binding"/>
    <property type="evidence" value="ECO:0007669"/>
    <property type="project" value="UniProtKB-UniRule"/>
</dbReference>
<feature type="binding site" evidence="5">
    <location>
        <position position="264"/>
    </location>
    <ligand>
        <name>ATP</name>
        <dbReference type="ChEBI" id="CHEBI:30616"/>
    </ligand>
</feature>
<feature type="compositionally biased region" description="Basic and acidic residues" evidence="7">
    <location>
        <begin position="482"/>
        <end position="506"/>
    </location>
</feature>
<dbReference type="InterPro" id="IPR011009">
    <property type="entry name" value="Kinase-like_dom_sf"/>
</dbReference>
<dbReference type="Gene3D" id="1.10.510.10">
    <property type="entry name" value="Transferase(Phosphotransferase) domain 1"/>
    <property type="match status" value="1"/>
</dbReference>
<keyword evidence="6" id="KW-0175">Coiled coil</keyword>
<dbReference type="GO" id="GO:0005776">
    <property type="term" value="C:autophagosome"/>
    <property type="evidence" value="ECO:0007669"/>
    <property type="project" value="TreeGrafter"/>
</dbReference>
<dbReference type="GO" id="GO:0004674">
    <property type="term" value="F:protein serine/threonine kinase activity"/>
    <property type="evidence" value="ECO:0007669"/>
    <property type="project" value="UniProtKB-EC"/>
</dbReference>
<reference evidence="10" key="3">
    <citation type="submission" date="2021-06" db="EMBL/GenBank/DDBJ databases">
        <title>Genomic Description and Analysis of Intracellular Bacteria, Candidatus Berkiella cookevillensis and Candidatus Berkiella aquae.</title>
        <authorList>
            <person name="Kidane D.T."/>
            <person name="Mehari Y.T."/>
            <person name="Rice F.C."/>
            <person name="Arivett B.A."/>
            <person name="Farone A.L."/>
            <person name="Berk S.G."/>
            <person name="Farone M.B."/>
        </authorList>
    </citation>
    <scope>NUCLEOTIDE SEQUENCE</scope>
    <source>
        <strain evidence="10">HT99</strain>
    </source>
</reference>
<dbReference type="InterPro" id="IPR017441">
    <property type="entry name" value="Protein_kinase_ATP_BS"/>
</dbReference>